<dbReference type="Proteomes" id="UP001447188">
    <property type="component" value="Unassembled WGS sequence"/>
</dbReference>
<feature type="non-terminal residue" evidence="2">
    <location>
        <position position="138"/>
    </location>
</feature>
<evidence type="ECO:0000313" key="3">
    <source>
        <dbReference type="Proteomes" id="UP001447188"/>
    </source>
</evidence>
<protein>
    <submittedName>
        <fullName evidence="2">Uncharacterized protein</fullName>
    </submittedName>
</protein>
<evidence type="ECO:0000313" key="2">
    <source>
        <dbReference type="EMBL" id="KAL0630879.1"/>
    </source>
</evidence>
<name>A0ABR3G4L8_9PEZI</name>
<sequence>MLAKHNEFEGRFSEGVRMVTEELQHCFLSYVKPGMEKSRLKVLYSIVEQAAKLEIEISQELSPFLVPQISPGTKYLPQYQDDRSGTVDSNDDDNDDDSDTDNTDEEGEDKVAEEIKDQVNKAKEMKEAQKRSEFTVGT</sequence>
<dbReference type="EMBL" id="JBBBZM010000351">
    <property type="protein sequence ID" value="KAL0630879.1"/>
    <property type="molecule type" value="Genomic_DNA"/>
</dbReference>
<organism evidence="2 3">
    <name type="scientific">Discina gigas</name>
    <dbReference type="NCBI Taxonomy" id="1032678"/>
    <lineage>
        <taxon>Eukaryota</taxon>
        <taxon>Fungi</taxon>
        <taxon>Dikarya</taxon>
        <taxon>Ascomycota</taxon>
        <taxon>Pezizomycotina</taxon>
        <taxon>Pezizomycetes</taxon>
        <taxon>Pezizales</taxon>
        <taxon>Discinaceae</taxon>
        <taxon>Discina</taxon>
    </lineage>
</organism>
<keyword evidence="3" id="KW-1185">Reference proteome</keyword>
<proteinExistence type="predicted"/>
<feature type="compositionally biased region" description="Acidic residues" evidence="1">
    <location>
        <begin position="89"/>
        <end position="108"/>
    </location>
</feature>
<accession>A0ABR3G4L8</accession>
<feature type="region of interest" description="Disordered" evidence="1">
    <location>
        <begin position="72"/>
        <end position="112"/>
    </location>
</feature>
<reference evidence="2 3" key="1">
    <citation type="submission" date="2024-02" db="EMBL/GenBank/DDBJ databases">
        <title>Discinaceae phylogenomics.</title>
        <authorList>
            <person name="Dirks A.C."/>
            <person name="James T.Y."/>
        </authorList>
    </citation>
    <scope>NUCLEOTIDE SEQUENCE [LARGE SCALE GENOMIC DNA]</scope>
    <source>
        <strain evidence="2 3">ACD0624</strain>
    </source>
</reference>
<gene>
    <name evidence="2" type="ORF">Q9L58_010265</name>
</gene>
<evidence type="ECO:0000256" key="1">
    <source>
        <dbReference type="SAM" id="MobiDB-lite"/>
    </source>
</evidence>
<comment type="caution">
    <text evidence="2">The sequence shown here is derived from an EMBL/GenBank/DDBJ whole genome shotgun (WGS) entry which is preliminary data.</text>
</comment>